<dbReference type="AlphaFoldDB" id="A0A3M7QF59"/>
<protein>
    <submittedName>
        <fullName evidence="1">Uncharacterized protein</fullName>
    </submittedName>
</protein>
<organism evidence="1 2">
    <name type="scientific">Brachionus plicatilis</name>
    <name type="common">Marine rotifer</name>
    <name type="synonym">Brachionus muelleri</name>
    <dbReference type="NCBI Taxonomy" id="10195"/>
    <lineage>
        <taxon>Eukaryota</taxon>
        <taxon>Metazoa</taxon>
        <taxon>Spiralia</taxon>
        <taxon>Gnathifera</taxon>
        <taxon>Rotifera</taxon>
        <taxon>Eurotatoria</taxon>
        <taxon>Monogononta</taxon>
        <taxon>Pseudotrocha</taxon>
        <taxon>Ploima</taxon>
        <taxon>Brachionidae</taxon>
        <taxon>Brachionus</taxon>
    </lineage>
</organism>
<comment type="caution">
    <text evidence="1">The sequence shown here is derived from an EMBL/GenBank/DDBJ whole genome shotgun (WGS) entry which is preliminary data.</text>
</comment>
<dbReference type="EMBL" id="REGN01006365">
    <property type="protein sequence ID" value="RNA09842.1"/>
    <property type="molecule type" value="Genomic_DNA"/>
</dbReference>
<gene>
    <name evidence="1" type="ORF">BpHYR1_000269</name>
</gene>
<evidence type="ECO:0000313" key="1">
    <source>
        <dbReference type="EMBL" id="RNA09842.1"/>
    </source>
</evidence>
<reference evidence="1 2" key="1">
    <citation type="journal article" date="2018" name="Sci. Rep.">
        <title>Genomic signatures of local adaptation to the degree of environmental predictability in rotifers.</title>
        <authorList>
            <person name="Franch-Gras L."/>
            <person name="Hahn C."/>
            <person name="Garcia-Roger E.M."/>
            <person name="Carmona M.J."/>
            <person name="Serra M."/>
            <person name="Gomez A."/>
        </authorList>
    </citation>
    <scope>NUCLEOTIDE SEQUENCE [LARGE SCALE GENOMIC DNA]</scope>
    <source>
        <strain evidence="1">HYR1</strain>
    </source>
</reference>
<evidence type="ECO:0000313" key="2">
    <source>
        <dbReference type="Proteomes" id="UP000276133"/>
    </source>
</evidence>
<dbReference type="Proteomes" id="UP000276133">
    <property type="component" value="Unassembled WGS sequence"/>
</dbReference>
<sequence length="63" mass="7158">MVSTSTIDTSQWKNMYKNQLSAIVAQNQVILQNIVKDKFDVHSAPETMNTVPCAKEKEAQLQY</sequence>
<accession>A0A3M7QF59</accession>
<keyword evidence="2" id="KW-1185">Reference proteome</keyword>
<name>A0A3M7QF59_BRAPC</name>
<proteinExistence type="predicted"/>